<dbReference type="InterPro" id="IPR016084">
    <property type="entry name" value="Haem_Oase-like_multi-hlx"/>
</dbReference>
<dbReference type="STRING" id="1382798.PK35_06555"/>
<dbReference type="Proteomes" id="UP000032361">
    <property type="component" value="Unassembled WGS sequence"/>
</dbReference>
<dbReference type="RefSeq" id="WP_044625896.1">
    <property type="nucleotide sequence ID" value="NZ_JTDV01000003.1"/>
</dbReference>
<dbReference type="InterPro" id="IPR024423">
    <property type="entry name" value="DUF3050"/>
</dbReference>
<evidence type="ECO:0000313" key="1">
    <source>
        <dbReference type="EMBL" id="KJD33505.1"/>
    </source>
</evidence>
<gene>
    <name evidence="1" type="ORF">PK35_06555</name>
</gene>
<reference evidence="1 2" key="1">
    <citation type="journal article" date="2015" name="Antonie Van Leeuwenhoek">
        <title>Tamlana nanhaiensis sp. nov., isolated from surface seawater collected from the South China Sea.</title>
        <authorList>
            <person name="Liu X."/>
            <person name="Lai Q."/>
            <person name="Du Y."/>
            <person name="Li G."/>
            <person name="Sun F."/>
            <person name="Shao Z."/>
        </authorList>
    </citation>
    <scope>NUCLEOTIDE SEQUENCE [LARGE SCALE GENOMIC DNA]</scope>
    <source>
        <strain evidence="1 2">FHC16</strain>
    </source>
</reference>
<dbReference type="Pfam" id="PF11251">
    <property type="entry name" value="DUF3050"/>
    <property type="match status" value="1"/>
</dbReference>
<dbReference type="EMBL" id="JTDV01000003">
    <property type="protein sequence ID" value="KJD33505.1"/>
    <property type="molecule type" value="Genomic_DNA"/>
</dbReference>
<dbReference type="PATRIC" id="fig|1382798.3.peg.2628"/>
<keyword evidence="2" id="KW-1185">Reference proteome</keyword>
<dbReference type="SUPFAM" id="SSF48613">
    <property type="entry name" value="Heme oxygenase-like"/>
    <property type="match status" value="1"/>
</dbReference>
<dbReference type="Gene3D" id="1.20.910.10">
    <property type="entry name" value="Heme oxygenase-like"/>
    <property type="match status" value="1"/>
</dbReference>
<name>A0A0D7W303_9FLAO</name>
<dbReference type="AlphaFoldDB" id="A0A0D7W303"/>
<evidence type="ECO:0000313" key="2">
    <source>
        <dbReference type="Proteomes" id="UP000032361"/>
    </source>
</evidence>
<organism evidence="1 2">
    <name type="scientific">Neotamlana nanhaiensis</name>
    <dbReference type="NCBI Taxonomy" id="1382798"/>
    <lineage>
        <taxon>Bacteria</taxon>
        <taxon>Pseudomonadati</taxon>
        <taxon>Bacteroidota</taxon>
        <taxon>Flavobacteriia</taxon>
        <taxon>Flavobacteriales</taxon>
        <taxon>Flavobacteriaceae</taxon>
        <taxon>Neotamlana</taxon>
    </lineage>
</organism>
<comment type="caution">
    <text evidence="1">The sequence shown here is derived from an EMBL/GenBank/DDBJ whole genome shotgun (WGS) entry which is preliminary data.</text>
</comment>
<proteinExistence type="predicted"/>
<accession>A0A0D7W303</accession>
<protein>
    <submittedName>
        <fullName evidence="1">Heme oxygenase</fullName>
    </submittedName>
</protein>
<sequence length="261" mass="29977">MSNNIQRIEKELEPLLKKLNQHKLYSNLKTIEDVKIFMEQHVFAVWDFMSLLKALQNKLTCTNVPWTPVKNPATARFINEIVLGEETDVNEFGEPKSHYEMYIDAMHQVGANTNQINQFVNNISEGNSIEVSAKVAHVNTETLKFIDFTFSVIKTEKPHLIASAFTFGREDVIPDMFFQIINQSETKNKSYSKLTYYLERHIELDGDEHGPLSLKMIEELCGNDANKWEDVKNVAIQAIKQRIALWDSIANLIETNTLVEA</sequence>